<accession>A0ABQ8EZZ2</accession>
<name>A0ABQ8EZZ2_9FUNG</name>
<protein>
    <submittedName>
        <fullName evidence="3">Uncharacterized protein</fullName>
    </submittedName>
</protein>
<comment type="caution">
    <text evidence="3">The sequence shown here is derived from an EMBL/GenBank/DDBJ whole genome shotgun (WGS) entry which is preliminary data.</text>
</comment>
<feature type="signal peptide" evidence="2">
    <location>
        <begin position="1"/>
        <end position="17"/>
    </location>
</feature>
<feature type="chain" id="PRO_5045985544" evidence="2">
    <location>
        <begin position="18"/>
        <end position="183"/>
    </location>
</feature>
<reference evidence="3 4" key="1">
    <citation type="submission" date="2021-02" db="EMBL/GenBank/DDBJ databases">
        <title>Variation within the Batrachochytrium salamandrivorans European outbreak.</title>
        <authorList>
            <person name="Kelly M."/>
            <person name="Pasmans F."/>
            <person name="Shea T.P."/>
            <person name="Munoz J.F."/>
            <person name="Carranza S."/>
            <person name="Cuomo C.A."/>
            <person name="Martel A."/>
        </authorList>
    </citation>
    <scope>NUCLEOTIDE SEQUENCE [LARGE SCALE GENOMIC DNA]</scope>
    <source>
        <strain evidence="3 4">AMFP18/2</strain>
    </source>
</reference>
<sequence>MILPLLLLPLVSFGVVAQHPGQRQTVNPPRQLSYRLVFPSTRFTQAIYVCIDTKIKFKTNHAKSLTQEIEKLCKEGIDLIKKGVDIPNDLLDDYDSRKADFENSKKEAEKAYKQWTLAVTRAKNGNGRNRSKEEIQRDYDVANQLVRELVQLKNETDGKYRDMNEKRKVLERMEEDCLRKKKR</sequence>
<keyword evidence="2" id="KW-0732">Signal</keyword>
<gene>
    <name evidence="3" type="ORF">BASA50_009916</name>
</gene>
<dbReference type="Proteomes" id="UP001648503">
    <property type="component" value="Unassembled WGS sequence"/>
</dbReference>
<dbReference type="EMBL" id="JAFCIX010000444">
    <property type="protein sequence ID" value="KAH6589604.1"/>
    <property type="molecule type" value="Genomic_DNA"/>
</dbReference>
<evidence type="ECO:0000256" key="2">
    <source>
        <dbReference type="SAM" id="SignalP"/>
    </source>
</evidence>
<organism evidence="3 4">
    <name type="scientific">Batrachochytrium salamandrivorans</name>
    <dbReference type="NCBI Taxonomy" id="1357716"/>
    <lineage>
        <taxon>Eukaryota</taxon>
        <taxon>Fungi</taxon>
        <taxon>Fungi incertae sedis</taxon>
        <taxon>Chytridiomycota</taxon>
        <taxon>Chytridiomycota incertae sedis</taxon>
        <taxon>Chytridiomycetes</taxon>
        <taxon>Rhizophydiales</taxon>
        <taxon>Rhizophydiales incertae sedis</taxon>
        <taxon>Batrachochytrium</taxon>
    </lineage>
</organism>
<keyword evidence="4" id="KW-1185">Reference proteome</keyword>
<feature type="coiled-coil region" evidence="1">
    <location>
        <begin position="55"/>
        <end position="183"/>
    </location>
</feature>
<proteinExistence type="predicted"/>
<evidence type="ECO:0000256" key="1">
    <source>
        <dbReference type="SAM" id="Coils"/>
    </source>
</evidence>
<evidence type="ECO:0000313" key="3">
    <source>
        <dbReference type="EMBL" id="KAH6589604.1"/>
    </source>
</evidence>
<evidence type="ECO:0000313" key="4">
    <source>
        <dbReference type="Proteomes" id="UP001648503"/>
    </source>
</evidence>
<keyword evidence="1" id="KW-0175">Coiled coil</keyword>